<dbReference type="SMART" id="SM00220">
    <property type="entry name" value="S_TKc"/>
    <property type="match status" value="1"/>
</dbReference>
<name>A0ABR2HAC3_9EUKA</name>
<dbReference type="Proteomes" id="UP001470230">
    <property type="component" value="Unassembled WGS sequence"/>
</dbReference>
<evidence type="ECO:0000259" key="1">
    <source>
        <dbReference type="PROSITE" id="PS50011"/>
    </source>
</evidence>
<organism evidence="2 3">
    <name type="scientific">Tritrichomonas musculus</name>
    <dbReference type="NCBI Taxonomy" id="1915356"/>
    <lineage>
        <taxon>Eukaryota</taxon>
        <taxon>Metamonada</taxon>
        <taxon>Parabasalia</taxon>
        <taxon>Tritrichomonadida</taxon>
        <taxon>Tritrichomonadidae</taxon>
        <taxon>Tritrichomonas</taxon>
    </lineage>
</organism>
<accession>A0ABR2HAC3</accession>
<comment type="caution">
    <text evidence="2">The sequence shown here is derived from an EMBL/GenBank/DDBJ whole genome shotgun (WGS) entry which is preliminary data.</text>
</comment>
<dbReference type="Pfam" id="PF00069">
    <property type="entry name" value="Pkinase"/>
    <property type="match status" value="1"/>
</dbReference>
<gene>
    <name evidence="2" type="ORF">M9Y10_025717</name>
</gene>
<dbReference type="PROSITE" id="PS50011">
    <property type="entry name" value="PROTEIN_KINASE_DOM"/>
    <property type="match status" value="1"/>
</dbReference>
<protein>
    <recommendedName>
        <fullName evidence="1">Protein kinase domain-containing protein</fullName>
    </recommendedName>
</protein>
<proteinExistence type="predicted"/>
<dbReference type="InterPro" id="IPR000719">
    <property type="entry name" value="Prot_kinase_dom"/>
</dbReference>
<evidence type="ECO:0000313" key="3">
    <source>
        <dbReference type="Proteomes" id="UP001470230"/>
    </source>
</evidence>
<feature type="domain" description="Protein kinase" evidence="1">
    <location>
        <begin position="1"/>
        <end position="209"/>
    </location>
</feature>
<dbReference type="PANTHER" id="PTHR23257:SF963">
    <property type="entry name" value="AT08303P"/>
    <property type="match status" value="1"/>
</dbReference>
<reference evidence="2 3" key="1">
    <citation type="submission" date="2024-04" db="EMBL/GenBank/DDBJ databases">
        <title>Tritrichomonas musculus Genome.</title>
        <authorList>
            <person name="Alves-Ferreira E."/>
            <person name="Grigg M."/>
            <person name="Lorenzi H."/>
            <person name="Galac M."/>
        </authorList>
    </citation>
    <scope>NUCLEOTIDE SEQUENCE [LARGE SCALE GENOMIC DNA]</scope>
    <source>
        <strain evidence="2 3">EAF2021</strain>
    </source>
</reference>
<dbReference type="SUPFAM" id="SSF56112">
    <property type="entry name" value="Protein kinase-like (PK-like)"/>
    <property type="match status" value="1"/>
</dbReference>
<sequence length="240" mass="27845">MKDSIEKIHLPNNGFRILEEEEIKNLERLEEIGYGGGGKHQKNSTKYPFLEKAIENKVFSNQIAEGMKYIHFKKIIHRDMKPTNILIDGLVKIADFGISKLMTIEEPTMTRGIGSQKFMAPEIINEEDHYNEKVDVYSFGVLVFYILSGRQLPKMKMFGLLKGDKAKNHESFTNFSKKLINDCLNFNSKDHPSFQMIVDDLDKYQYDLVPLNENAIYNVKILVKQHKERITKYFNANDTS</sequence>
<dbReference type="EMBL" id="JAPFFF010000037">
    <property type="protein sequence ID" value="KAK8842851.1"/>
    <property type="molecule type" value="Genomic_DNA"/>
</dbReference>
<dbReference type="InterPro" id="IPR011009">
    <property type="entry name" value="Kinase-like_dom_sf"/>
</dbReference>
<dbReference type="PROSITE" id="PS00108">
    <property type="entry name" value="PROTEIN_KINASE_ST"/>
    <property type="match status" value="1"/>
</dbReference>
<dbReference type="InterPro" id="IPR050167">
    <property type="entry name" value="Ser_Thr_protein_kinase"/>
</dbReference>
<evidence type="ECO:0000313" key="2">
    <source>
        <dbReference type="EMBL" id="KAK8842851.1"/>
    </source>
</evidence>
<dbReference type="InterPro" id="IPR008271">
    <property type="entry name" value="Ser/Thr_kinase_AS"/>
</dbReference>
<dbReference type="Gene3D" id="1.10.510.10">
    <property type="entry name" value="Transferase(Phosphotransferase) domain 1"/>
    <property type="match status" value="1"/>
</dbReference>
<dbReference type="PANTHER" id="PTHR23257">
    <property type="entry name" value="SERINE-THREONINE PROTEIN KINASE"/>
    <property type="match status" value="1"/>
</dbReference>
<keyword evidence="3" id="KW-1185">Reference proteome</keyword>